<dbReference type="InterPro" id="IPR006685">
    <property type="entry name" value="MscS_channel_2nd"/>
</dbReference>
<dbReference type="Proteomes" id="UP001321786">
    <property type="component" value="Chromosome"/>
</dbReference>
<protein>
    <recommendedName>
        <fullName evidence="7">Mechanosensitive ion channel MscS domain-containing protein</fullName>
    </recommendedName>
</protein>
<reference evidence="8 9" key="1">
    <citation type="submission" date="2023-08" db="EMBL/GenBank/DDBJ databases">
        <title>Helicovermis profunda gen. nov., sp. nov., a novel mesophilic, fermentative bacterium within the Bacillota from a deep-sea hydrothermal vent chimney.</title>
        <authorList>
            <person name="Miyazaki U."/>
            <person name="Mizutani D."/>
            <person name="Hashimoto Y."/>
            <person name="Tame A."/>
            <person name="Sawayama S."/>
            <person name="Miyazaki J."/>
            <person name="Takai K."/>
            <person name="Nakagawa S."/>
        </authorList>
    </citation>
    <scope>NUCLEOTIDE SEQUENCE [LARGE SCALE GENOMIC DNA]</scope>
    <source>
        <strain evidence="8 9">S502</strain>
    </source>
</reference>
<dbReference type="InterPro" id="IPR011066">
    <property type="entry name" value="MscS_channel_C_sf"/>
</dbReference>
<dbReference type="KEGG" id="hprf:HLPR_18910"/>
<organism evidence="8 9">
    <name type="scientific">Helicovermis profundi</name>
    <dbReference type="NCBI Taxonomy" id="3065157"/>
    <lineage>
        <taxon>Bacteria</taxon>
        <taxon>Bacillati</taxon>
        <taxon>Bacillota</taxon>
        <taxon>Clostridia</taxon>
        <taxon>Helicovermis</taxon>
    </lineage>
</organism>
<feature type="transmembrane region" description="Helical" evidence="6">
    <location>
        <begin position="12"/>
        <end position="31"/>
    </location>
</feature>
<sequence length="283" mass="32910">MNKIFYDKLIVTTLAILIVYVLSTLIMKILVKKEEGVKTKHLTRKWIGYTRTVIIVFIIMLVWLQDVFSVTTILGFTSAGLALSLNQVILNIAGWMLFMIKRPIEIGDRIEYKDIKGDVIDIRMFYIVVLEVGNWVKLDQSTGRLATIPTGKIFTDPFFNFTSGFNAVWDEIDVLITFDSDKDRAKEIIIDIANKSMDKTIFTKIRDEQKEMSKKFAVKSGKLTPITYFSIKESGIQIELRYLSFVRKRRDTNNFINEKIYEAFMKEENINFAYPSQKIYLEK</sequence>
<keyword evidence="9" id="KW-1185">Reference proteome</keyword>
<dbReference type="SUPFAM" id="SSF50182">
    <property type="entry name" value="Sm-like ribonucleoproteins"/>
    <property type="match status" value="1"/>
</dbReference>
<evidence type="ECO:0000256" key="3">
    <source>
        <dbReference type="ARBA" id="ARBA00022692"/>
    </source>
</evidence>
<dbReference type="PANTHER" id="PTHR30566">
    <property type="entry name" value="YNAI-RELATED MECHANOSENSITIVE ION CHANNEL"/>
    <property type="match status" value="1"/>
</dbReference>
<feature type="domain" description="Mechanosensitive ion channel MscS" evidence="7">
    <location>
        <begin position="88"/>
        <end position="162"/>
    </location>
</feature>
<evidence type="ECO:0000313" key="9">
    <source>
        <dbReference type="Proteomes" id="UP001321786"/>
    </source>
</evidence>
<evidence type="ECO:0000256" key="1">
    <source>
        <dbReference type="ARBA" id="ARBA00004651"/>
    </source>
</evidence>
<evidence type="ECO:0000256" key="2">
    <source>
        <dbReference type="ARBA" id="ARBA00022475"/>
    </source>
</evidence>
<name>A0AAU9ESY3_9FIRM</name>
<dbReference type="InterPro" id="IPR023408">
    <property type="entry name" value="MscS_beta-dom_sf"/>
</dbReference>
<dbReference type="InterPro" id="IPR010920">
    <property type="entry name" value="LSM_dom_sf"/>
</dbReference>
<evidence type="ECO:0000256" key="6">
    <source>
        <dbReference type="SAM" id="Phobius"/>
    </source>
</evidence>
<dbReference type="EMBL" id="AP028654">
    <property type="protein sequence ID" value="BEP29560.1"/>
    <property type="molecule type" value="Genomic_DNA"/>
</dbReference>
<keyword evidence="4 6" id="KW-1133">Transmembrane helix</keyword>
<evidence type="ECO:0000256" key="4">
    <source>
        <dbReference type="ARBA" id="ARBA00022989"/>
    </source>
</evidence>
<comment type="subcellular location">
    <subcellularLocation>
        <location evidence="1">Cell membrane</location>
        <topology evidence="1">Multi-pass membrane protein</topology>
    </subcellularLocation>
</comment>
<evidence type="ECO:0000259" key="7">
    <source>
        <dbReference type="Pfam" id="PF00924"/>
    </source>
</evidence>
<dbReference type="GO" id="GO:0005886">
    <property type="term" value="C:plasma membrane"/>
    <property type="evidence" value="ECO:0007669"/>
    <property type="project" value="UniProtKB-SubCell"/>
</dbReference>
<keyword evidence="5 6" id="KW-0472">Membrane</keyword>
<gene>
    <name evidence="8" type="ORF">HLPR_18910</name>
</gene>
<dbReference type="RefSeq" id="WP_338535187.1">
    <property type="nucleotide sequence ID" value="NZ_AP028654.1"/>
</dbReference>
<feature type="transmembrane region" description="Helical" evidence="6">
    <location>
        <begin position="52"/>
        <end position="74"/>
    </location>
</feature>
<evidence type="ECO:0000256" key="5">
    <source>
        <dbReference type="ARBA" id="ARBA00023136"/>
    </source>
</evidence>
<keyword evidence="3 6" id="KW-0812">Transmembrane</keyword>
<proteinExistence type="predicted"/>
<dbReference type="PANTHER" id="PTHR30566:SF5">
    <property type="entry name" value="MECHANOSENSITIVE ION CHANNEL PROTEIN 1, MITOCHONDRIAL-RELATED"/>
    <property type="match status" value="1"/>
</dbReference>
<dbReference type="Gene3D" id="2.30.30.60">
    <property type="match status" value="1"/>
</dbReference>
<accession>A0AAU9ESY3</accession>
<evidence type="ECO:0000313" key="8">
    <source>
        <dbReference type="EMBL" id="BEP29560.1"/>
    </source>
</evidence>
<dbReference type="Pfam" id="PF00924">
    <property type="entry name" value="MS_channel_2nd"/>
    <property type="match status" value="1"/>
</dbReference>
<dbReference type="GO" id="GO:0055085">
    <property type="term" value="P:transmembrane transport"/>
    <property type="evidence" value="ECO:0007669"/>
    <property type="project" value="InterPro"/>
</dbReference>
<dbReference type="Gene3D" id="3.30.70.100">
    <property type="match status" value="1"/>
</dbReference>
<dbReference type="SUPFAM" id="SSF82689">
    <property type="entry name" value="Mechanosensitive channel protein MscS (YggB), C-terminal domain"/>
    <property type="match status" value="1"/>
</dbReference>
<keyword evidence="2" id="KW-1003">Cell membrane</keyword>
<dbReference type="AlphaFoldDB" id="A0AAU9ESY3"/>